<evidence type="ECO:0000256" key="1">
    <source>
        <dbReference type="SAM" id="MobiDB-lite"/>
    </source>
</evidence>
<accession>X1SQR7</accession>
<reference evidence="2" key="1">
    <citation type="journal article" date="2014" name="Front. Microbiol.">
        <title>High frequency of phylogenetically diverse reductive dehalogenase-homologous genes in deep subseafloor sedimentary metagenomes.</title>
        <authorList>
            <person name="Kawai M."/>
            <person name="Futagami T."/>
            <person name="Toyoda A."/>
            <person name="Takaki Y."/>
            <person name="Nishi S."/>
            <person name="Hori S."/>
            <person name="Arai W."/>
            <person name="Tsubouchi T."/>
            <person name="Morono Y."/>
            <person name="Uchiyama I."/>
            <person name="Ito T."/>
            <person name="Fujiyama A."/>
            <person name="Inagaki F."/>
            <person name="Takami H."/>
        </authorList>
    </citation>
    <scope>NUCLEOTIDE SEQUENCE</scope>
    <source>
        <strain evidence="2">Expedition CK06-06</strain>
    </source>
</reference>
<organism evidence="2">
    <name type="scientific">marine sediment metagenome</name>
    <dbReference type="NCBI Taxonomy" id="412755"/>
    <lineage>
        <taxon>unclassified sequences</taxon>
        <taxon>metagenomes</taxon>
        <taxon>ecological metagenomes</taxon>
    </lineage>
</organism>
<feature type="non-terminal residue" evidence="2">
    <location>
        <position position="1"/>
    </location>
</feature>
<comment type="caution">
    <text evidence="2">The sequence shown here is derived from an EMBL/GenBank/DDBJ whole genome shotgun (WGS) entry which is preliminary data.</text>
</comment>
<dbReference type="AlphaFoldDB" id="X1SQR7"/>
<name>X1SQR7_9ZZZZ</name>
<dbReference type="EMBL" id="BARW01003699">
    <property type="protein sequence ID" value="GAI70164.1"/>
    <property type="molecule type" value="Genomic_DNA"/>
</dbReference>
<evidence type="ECO:0000313" key="2">
    <source>
        <dbReference type="EMBL" id="GAI70164.1"/>
    </source>
</evidence>
<protein>
    <submittedName>
        <fullName evidence="2">Uncharacterized protein</fullName>
    </submittedName>
</protein>
<feature type="region of interest" description="Disordered" evidence="1">
    <location>
        <begin position="13"/>
        <end position="32"/>
    </location>
</feature>
<gene>
    <name evidence="2" type="ORF">S12H4_09216</name>
</gene>
<sequence>PISKDGTLLPGGIYYLGLPPGGDGENQKKGLR</sequence>
<proteinExistence type="predicted"/>